<evidence type="ECO:0000259" key="2">
    <source>
        <dbReference type="Pfam" id="PF05065"/>
    </source>
</evidence>
<keyword evidence="4" id="KW-1185">Reference proteome</keyword>
<proteinExistence type="predicted"/>
<dbReference type="InterPro" id="IPR054612">
    <property type="entry name" value="Phage_capsid-like_C"/>
</dbReference>
<name>A0ABT2ZBK5_9RHOB</name>
<dbReference type="Proteomes" id="UP001652542">
    <property type="component" value="Unassembled WGS sequence"/>
</dbReference>
<evidence type="ECO:0000313" key="4">
    <source>
        <dbReference type="Proteomes" id="UP001652542"/>
    </source>
</evidence>
<dbReference type="RefSeq" id="WP_263734137.1">
    <property type="nucleotide sequence ID" value="NZ_JAOWKY010000001.1"/>
</dbReference>
<dbReference type="NCBIfam" id="TIGR01554">
    <property type="entry name" value="major_cap_HK97"/>
    <property type="match status" value="1"/>
</dbReference>
<evidence type="ECO:0000313" key="3">
    <source>
        <dbReference type="EMBL" id="MCV2868530.1"/>
    </source>
</evidence>
<comment type="subcellular location">
    <subcellularLocation>
        <location evidence="1">Virion</location>
    </subcellularLocation>
</comment>
<dbReference type="Gene3D" id="3.30.2320.10">
    <property type="entry name" value="hypothetical protein PF0899 domain"/>
    <property type="match status" value="1"/>
</dbReference>
<gene>
    <name evidence="3" type="ORF">OEW28_07805</name>
</gene>
<dbReference type="SUPFAM" id="SSF56563">
    <property type="entry name" value="Major capsid protein gp5"/>
    <property type="match status" value="1"/>
</dbReference>
<reference evidence="3 4" key="1">
    <citation type="submission" date="2022-10" db="EMBL/GenBank/DDBJ databases">
        <title>Defluviimonas sp. nov., isolated from ocean surface water.</title>
        <authorList>
            <person name="He W."/>
            <person name="Wang L."/>
            <person name="Zhang D.-F."/>
        </authorList>
    </citation>
    <scope>NUCLEOTIDE SEQUENCE [LARGE SCALE GENOMIC DNA]</scope>
    <source>
        <strain evidence="3 4">WL0002</strain>
    </source>
</reference>
<dbReference type="InterPro" id="IPR024455">
    <property type="entry name" value="Phage_capsid"/>
</dbReference>
<comment type="caution">
    <text evidence="3">The sequence shown here is derived from an EMBL/GenBank/DDBJ whole genome shotgun (WGS) entry which is preliminary data.</text>
</comment>
<accession>A0ABT2ZBK5</accession>
<organism evidence="3 4">
    <name type="scientific">Albidovulum marisflavi</name>
    <dbReference type="NCBI Taxonomy" id="2984159"/>
    <lineage>
        <taxon>Bacteria</taxon>
        <taxon>Pseudomonadati</taxon>
        <taxon>Pseudomonadota</taxon>
        <taxon>Alphaproteobacteria</taxon>
        <taxon>Rhodobacterales</taxon>
        <taxon>Paracoccaceae</taxon>
        <taxon>Albidovulum</taxon>
    </lineage>
</organism>
<sequence length="402" mass="43075">MRKTETKARAGEGVPDAPAEAVKAALQGFLHEFKGFQDNVKSKLQQQEERLTMLDRKSYAAGNSLGRPALSTAVDLDAPHKKAFAVYLRSGDDDALRGLALEGKALNTQVNAEGGFLVDPETSDRIRGVLKSMASIRSIANVVNVEASSFDVLVDHTDLGSGWATETAVLSESGTPQIDRISIPLHELAAMPKASQRLLDDSAFDIEGWLAGRIADKFARAEAQAFVSGDGVDKPKGFLTHSAVDDVVWAWGALGYVPTGAAGDFAATNASDAIVDLVYALNAEYRANATFVMNSKTAGAVRKMKDADGRFLWSDGLQAGEPARLMGYPVLIAEDMPDISADAYAIAFGDFHNGYTIAERPDMRVLRDPFSAKPHVLFYASKRVGGDVSDFAAIKLLKFAVS</sequence>
<feature type="domain" description="Phage capsid-like C-terminal" evidence="2">
    <location>
        <begin position="114"/>
        <end position="399"/>
    </location>
</feature>
<protein>
    <submittedName>
        <fullName evidence="3">Phage major capsid protein</fullName>
    </submittedName>
</protein>
<evidence type="ECO:0000256" key="1">
    <source>
        <dbReference type="ARBA" id="ARBA00004328"/>
    </source>
</evidence>
<dbReference type="Pfam" id="PF05065">
    <property type="entry name" value="Phage_capsid"/>
    <property type="match status" value="1"/>
</dbReference>
<dbReference type="EMBL" id="JAOWKY010000001">
    <property type="protein sequence ID" value="MCV2868530.1"/>
    <property type="molecule type" value="Genomic_DNA"/>
</dbReference>
<dbReference type="Gene3D" id="3.30.2400.10">
    <property type="entry name" value="Major capsid protein gp5"/>
    <property type="match status" value="1"/>
</dbReference>